<reference evidence="2" key="1">
    <citation type="submission" date="2021-02" db="EMBL/GenBank/DDBJ databases">
        <title>Abyssanaerobacter marinus gen.nov., sp., nov, anaerobic bacterium isolated from the Onnuri vent field of Indian Ocean and suggestion of Mogibacteriaceae fam. nov., and proposal of reclassification of ambiguous this family's genus member.</title>
        <authorList>
            <person name="Kim Y.J."/>
            <person name="Yang J.-A."/>
        </authorList>
    </citation>
    <scope>NUCLEOTIDE SEQUENCE</scope>
    <source>
        <strain evidence="2">DSM 2634</strain>
    </source>
</reference>
<dbReference type="Pfam" id="PF01865">
    <property type="entry name" value="PhoU_div"/>
    <property type="match status" value="1"/>
</dbReference>
<organism evidence="2 3">
    <name type="scientific">Clostridium aminobutyricum</name>
    <dbReference type="NCBI Taxonomy" id="33953"/>
    <lineage>
        <taxon>Bacteria</taxon>
        <taxon>Bacillati</taxon>
        <taxon>Bacillota</taxon>
        <taxon>Clostridia</taxon>
        <taxon>Eubacteriales</taxon>
        <taxon>Clostridiaceae</taxon>
        <taxon>Clostridium</taxon>
    </lineage>
</organism>
<keyword evidence="3" id="KW-1185">Reference proteome</keyword>
<dbReference type="PANTHER" id="PTHR37298">
    <property type="entry name" value="UPF0111 PROTEIN YKAA"/>
    <property type="match status" value="1"/>
</dbReference>
<dbReference type="RefSeq" id="WP_206581210.1">
    <property type="nucleotide sequence ID" value="NZ_JAFJZZ010000001.1"/>
</dbReference>
<protein>
    <submittedName>
        <fullName evidence="2">DUF47 domain-containing protein</fullName>
    </submittedName>
</protein>
<dbReference type="PANTHER" id="PTHR37298:SF1">
    <property type="entry name" value="UPF0111 PROTEIN YKAA"/>
    <property type="match status" value="1"/>
</dbReference>
<dbReference type="Gene3D" id="1.20.58.220">
    <property type="entry name" value="Phosphate transport system protein phou homolog 2, domain 2"/>
    <property type="match status" value="1"/>
</dbReference>
<name>A0A939D6G4_CLOAM</name>
<comment type="caution">
    <text evidence="2">The sequence shown here is derived from an EMBL/GenBank/DDBJ whole genome shotgun (WGS) entry which is preliminary data.</text>
</comment>
<gene>
    <name evidence="2" type="ORF">JYB65_03420</name>
</gene>
<dbReference type="EMBL" id="JAFJZZ010000001">
    <property type="protein sequence ID" value="MBN7772404.1"/>
    <property type="molecule type" value="Genomic_DNA"/>
</dbReference>
<evidence type="ECO:0000313" key="2">
    <source>
        <dbReference type="EMBL" id="MBN7772404.1"/>
    </source>
</evidence>
<dbReference type="AlphaFoldDB" id="A0A939D6G4"/>
<sequence length="207" mass="24174">MIGVKKKEDIFYKLFSDYAAKIVKAGEAFHDLVQNYEDVEDKVSKIKVFETECDMEAHKILKALNGSFVTPFDREDIYEVTKQMDDIVDSIEEVANRFIVFDVHALRPEALKLADLVMQSIREIEILFKHLSELKKNQVVREQIIEVNRLENEGDLIYRKALTKLFKEEKDPIELIKWKHLFEQLEASLDSCENVANIMEGVVMKYV</sequence>
<evidence type="ECO:0000256" key="1">
    <source>
        <dbReference type="ARBA" id="ARBA00008591"/>
    </source>
</evidence>
<dbReference type="InterPro" id="IPR018445">
    <property type="entry name" value="Put_Phosphate_transp_reg"/>
</dbReference>
<dbReference type="Proteomes" id="UP000664545">
    <property type="component" value="Unassembled WGS sequence"/>
</dbReference>
<accession>A0A939D6G4</accession>
<dbReference type="InterPro" id="IPR038078">
    <property type="entry name" value="PhoU-like_sf"/>
</dbReference>
<evidence type="ECO:0000313" key="3">
    <source>
        <dbReference type="Proteomes" id="UP000664545"/>
    </source>
</evidence>
<comment type="similarity">
    <text evidence="1">Belongs to the UPF0111 family.</text>
</comment>
<dbReference type="InterPro" id="IPR052912">
    <property type="entry name" value="UPF0111_domain"/>
</dbReference>
<proteinExistence type="inferred from homology"/>